<comment type="caution">
    <text evidence="1">The sequence shown here is derived from an EMBL/GenBank/DDBJ whole genome shotgun (WGS) entry which is preliminary data.</text>
</comment>
<evidence type="ECO:0000313" key="1">
    <source>
        <dbReference type="EMBL" id="GAU96971.1"/>
    </source>
</evidence>
<keyword evidence="2" id="KW-1185">Reference proteome</keyword>
<accession>A0A1D1V5J9</accession>
<proteinExistence type="predicted"/>
<reference evidence="1 2" key="1">
    <citation type="journal article" date="2016" name="Nat. Commun.">
        <title>Extremotolerant tardigrade genome and improved radiotolerance of human cultured cells by tardigrade-unique protein.</title>
        <authorList>
            <person name="Hashimoto T."/>
            <person name="Horikawa D.D."/>
            <person name="Saito Y."/>
            <person name="Kuwahara H."/>
            <person name="Kozuka-Hata H."/>
            <person name="Shin-I T."/>
            <person name="Minakuchi Y."/>
            <person name="Ohishi K."/>
            <person name="Motoyama A."/>
            <person name="Aizu T."/>
            <person name="Enomoto A."/>
            <person name="Kondo K."/>
            <person name="Tanaka S."/>
            <person name="Hara Y."/>
            <person name="Koshikawa S."/>
            <person name="Sagara H."/>
            <person name="Miura T."/>
            <person name="Yokobori S."/>
            <person name="Miyagawa K."/>
            <person name="Suzuki Y."/>
            <person name="Kubo T."/>
            <person name="Oyama M."/>
            <person name="Kohara Y."/>
            <person name="Fujiyama A."/>
            <person name="Arakawa K."/>
            <person name="Katayama T."/>
            <person name="Toyoda A."/>
            <person name="Kunieda T."/>
        </authorList>
    </citation>
    <scope>NUCLEOTIDE SEQUENCE [LARGE SCALE GENOMIC DNA]</scope>
    <source>
        <strain evidence="1 2">YOKOZUNA-1</strain>
    </source>
</reference>
<gene>
    <name evidence="1" type="primary">RvY_08334-1</name>
    <name evidence="1" type="synonym">RvY_08334.1</name>
    <name evidence="1" type="ORF">RvY_08334</name>
</gene>
<organism evidence="1 2">
    <name type="scientific">Ramazzottius varieornatus</name>
    <name type="common">Water bear</name>
    <name type="synonym">Tardigrade</name>
    <dbReference type="NCBI Taxonomy" id="947166"/>
    <lineage>
        <taxon>Eukaryota</taxon>
        <taxon>Metazoa</taxon>
        <taxon>Ecdysozoa</taxon>
        <taxon>Tardigrada</taxon>
        <taxon>Eutardigrada</taxon>
        <taxon>Parachela</taxon>
        <taxon>Hypsibioidea</taxon>
        <taxon>Ramazzottiidae</taxon>
        <taxon>Ramazzottius</taxon>
    </lineage>
</organism>
<dbReference type="EMBL" id="BDGG01000003">
    <property type="protein sequence ID" value="GAU96971.1"/>
    <property type="molecule type" value="Genomic_DNA"/>
</dbReference>
<sequence>MTQPGTNPSDWLHHDIVLWLTFCLTTHRHLKVLQPDKATVTRVLPPLRPLLPFPVAQCVLATDAATPTIFCPLARDGCYPGILFHSNSHSSLATHIRIVAMATKRHRLALQRVVVAKERDSVSHKLLSDGRTLRSLFLEHRAAFHNTGVDPDPGQ</sequence>
<protein>
    <submittedName>
        <fullName evidence="1">Uncharacterized protein</fullName>
    </submittedName>
</protein>
<dbReference type="AlphaFoldDB" id="A0A1D1V5J9"/>
<evidence type="ECO:0000313" key="2">
    <source>
        <dbReference type="Proteomes" id="UP000186922"/>
    </source>
</evidence>
<name>A0A1D1V5J9_RAMVA</name>
<dbReference type="Proteomes" id="UP000186922">
    <property type="component" value="Unassembled WGS sequence"/>
</dbReference>